<comment type="caution">
    <text evidence="2">The sequence shown here is derived from an EMBL/GenBank/DDBJ whole genome shotgun (WGS) entry which is preliminary data.</text>
</comment>
<reference evidence="2 3" key="1">
    <citation type="submission" date="2019-12" db="EMBL/GenBank/DDBJ databases">
        <title>Roseobacter cerasinus sp. nov., isolated from seawater around aquaculture.</title>
        <authorList>
            <person name="Muramatsu S."/>
            <person name="Takabe Y."/>
            <person name="Mori K."/>
            <person name="Takaichi S."/>
            <person name="Hanada S."/>
        </authorList>
    </citation>
    <scope>NUCLEOTIDE SEQUENCE [LARGE SCALE GENOMIC DNA]</scope>
    <source>
        <strain evidence="2 3">AI77</strain>
    </source>
</reference>
<dbReference type="Pfam" id="PF01590">
    <property type="entry name" value="GAF"/>
    <property type="match status" value="1"/>
</dbReference>
<accession>A0A640VRB5</accession>
<dbReference type="InterPro" id="IPR029016">
    <property type="entry name" value="GAF-like_dom_sf"/>
</dbReference>
<dbReference type="EMBL" id="BLIV01000003">
    <property type="protein sequence ID" value="GFE50222.1"/>
    <property type="molecule type" value="Genomic_DNA"/>
</dbReference>
<evidence type="ECO:0000313" key="3">
    <source>
        <dbReference type="Proteomes" id="UP000436522"/>
    </source>
</evidence>
<organism evidence="2 3">
    <name type="scientific">Roseobacter cerasinus</name>
    <dbReference type="NCBI Taxonomy" id="2602289"/>
    <lineage>
        <taxon>Bacteria</taxon>
        <taxon>Pseudomonadati</taxon>
        <taxon>Pseudomonadota</taxon>
        <taxon>Alphaproteobacteria</taxon>
        <taxon>Rhodobacterales</taxon>
        <taxon>Roseobacteraceae</taxon>
        <taxon>Roseobacter</taxon>
    </lineage>
</organism>
<feature type="domain" description="GAF" evidence="1">
    <location>
        <begin position="99"/>
        <end position="162"/>
    </location>
</feature>
<proteinExistence type="predicted"/>
<evidence type="ECO:0000259" key="1">
    <source>
        <dbReference type="Pfam" id="PF01590"/>
    </source>
</evidence>
<dbReference type="AlphaFoldDB" id="A0A640VRB5"/>
<evidence type="ECO:0000313" key="2">
    <source>
        <dbReference type="EMBL" id="GFE50222.1"/>
    </source>
</evidence>
<keyword evidence="3" id="KW-1185">Reference proteome</keyword>
<gene>
    <name evidence="2" type="ORF">So717_19750</name>
</gene>
<dbReference type="Proteomes" id="UP000436522">
    <property type="component" value="Unassembled WGS sequence"/>
</dbReference>
<dbReference type="InterPro" id="IPR003018">
    <property type="entry name" value="GAF"/>
</dbReference>
<sequence length="171" mass="18246">MALSTGSAPLHLPPLQGVEHPFDIGSSGGVSTPSRTPQDLELPCHLAKLRLGTDAAFLFDCAELVATGPATTTRADDVFQAQARRLASYASTLQPGLAIDDIYAHALVRKTDILSGHRMRAFIAAPVWGSEGQTVAVLCAADTKARRWQAADLIDMQQIIAQTEGLHLSQF</sequence>
<dbReference type="Gene3D" id="3.30.450.40">
    <property type="match status" value="1"/>
</dbReference>
<dbReference type="SUPFAM" id="SSF55781">
    <property type="entry name" value="GAF domain-like"/>
    <property type="match status" value="1"/>
</dbReference>
<name>A0A640VRB5_9RHOB</name>
<protein>
    <recommendedName>
        <fullName evidence="1">GAF domain-containing protein</fullName>
    </recommendedName>
</protein>